<dbReference type="Pfam" id="PF00392">
    <property type="entry name" value="GntR"/>
    <property type="match status" value="1"/>
</dbReference>
<dbReference type="GO" id="GO:0008483">
    <property type="term" value="F:transaminase activity"/>
    <property type="evidence" value="ECO:0007669"/>
    <property type="project" value="UniProtKB-KW"/>
</dbReference>
<evidence type="ECO:0000256" key="2">
    <source>
        <dbReference type="ARBA" id="ARBA00022898"/>
    </source>
</evidence>
<dbReference type="PANTHER" id="PTHR46577">
    <property type="entry name" value="HTH-TYPE TRANSCRIPTIONAL REGULATORY PROTEIN GABR"/>
    <property type="match status" value="1"/>
</dbReference>
<evidence type="ECO:0000256" key="5">
    <source>
        <dbReference type="ARBA" id="ARBA00023163"/>
    </source>
</evidence>
<comment type="similarity">
    <text evidence="1">In the C-terminal section; belongs to the class-I pyridoxal-phosphate-dependent aminotransferase family.</text>
</comment>
<dbReference type="SUPFAM" id="SSF46785">
    <property type="entry name" value="Winged helix' DNA-binding domain"/>
    <property type="match status" value="1"/>
</dbReference>
<keyword evidence="4" id="KW-0238">DNA-binding</keyword>
<evidence type="ECO:0000256" key="3">
    <source>
        <dbReference type="ARBA" id="ARBA00023015"/>
    </source>
</evidence>
<gene>
    <name evidence="7" type="ORF">NE863_10425</name>
</gene>
<keyword evidence="5" id="KW-0804">Transcription</keyword>
<dbReference type="Pfam" id="PF00155">
    <property type="entry name" value="Aminotran_1_2"/>
    <property type="match status" value="1"/>
</dbReference>
<dbReference type="GO" id="GO:0003700">
    <property type="term" value="F:DNA-binding transcription factor activity"/>
    <property type="evidence" value="ECO:0007669"/>
    <property type="project" value="InterPro"/>
</dbReference>
<feature type="domain" description="HTH gntR-type" evidence="6">
    <location>
        <begin position="7"/>
        <end position="75"/>
    </location>
</feature>
<dbReference type="InterPro" id="IPR036390">
    <property type="entry name" value="WH_DNA-bd_sf"/>
</dbReference>
<evidence type="ECO:0000313" key="8">
    <source>
        <dbReference type="Proteomes" id="UP001055460"/>
    </source>
</evidence>
<evidence type="ECO:0000313" key="7">
    <source>
        <dbReference type="EMBL" id="USJ21740.1"/>
    </source>
</evidence>
<dbReference type="GO" id="GO:0030170">
    <property type="term" value="F:pyridoxal phosphate binding"/>
    <property type="evidence" value="ECO:0007669"/>
    <property type="project" value="InterPro"/>
</dbReference>
<dbReference type="Gene3D" id="1.10.10.10">
    <property type="entry name" value="Winged helix-like DNA-binding domain superfamily/Winged helix DNA-binding domain"/>
    <property type="match status" value="1"/>
</dbReference>
<dbReference type="InterPro" id="IPR015424">
    <property type="entry name" value="PyrdxlP-dep_Trfase"/>
</dbReference>
<dbReference type="SUPFAM" id="SSF53383">
    <property type="entry name" value="PLP-dependent transferases"/>
    <property type="match status" value="1"/>
</dbReference>
<evidence type="ECO:0000256" key="1">
    <source>
        <dbReference type="ARBA" id="ARBA00005384"/>
    </source>
</evidence>
<dbReference type="InterPro" id="IPR051446">
    <property type="entry name" value="HTH_trans_reg/aminotransferase"/>
</dbReference>
<dbReference type="InterPro" id="IPR000524">
    <property type="entry name" value="Tscrpt_reg_HTH_GntR"/>
</dbReference>
<dbReference type="InterPro" id="IPR015421">
    <property type="entry name" value="PyrdxlP-dep_Trfase_major"/>
</dbReference>
<dbReference type="PRINTS" id="PR00035">
    <property type="entry name" value="HTHGNTR"/>
</dbReference>
<evidence type="ECO:0000259" key="6">
    <source>
        <dbReference type="PROSITE" id="PS50949"/>
    </source>
</evidence>
<proteinExistence type="inferred from homology"/>
<dbReference type="Gene3D" id="3.40.640.10">
    <property type="entry name" value="Type I PLP-dependent aspartate aminotransferase-like (Major domain)"/>
    <property type="match status" value="1"/>
</dbReference>
<dbReference type="InterPro" id="IPR036388">
    <property type="entry name" value="WH-like_DNA-bd_sf"/>
</dbReference>
<dbReference type="PANTHER" id="PTHR46577:SF1">
    <property type="entry name" value="HTH-TYPE TRANSCRIPTIONAL REGULATORY PROTEIN GABR"/>
    <property type="match status" value="1"/>
</dbReference>
<dbReference type="AlphaFoldDB" id="A0A9Q8Y5A1"/>
<dbReference type="OrthoDB" id="9808770at2"/>
<dbReference type="EMBL" id="CP098807">
    <property type="protein sequence ID" value="USJ21740.1"/>
    <property type="molecule type" value="Genomic_DNA"/>
</dbReference>
<organism evidence="7 8">
    <name type="scientific">Ensifer adhaerens</name>
    <name type="common">Sinorhizobium morelense</name>
    <dbReference type="NCBI Taxonomy" id="106592"/>
    <lineage>
        <taxon>Bacteria</taxon>
        <taxon>Pseudomonadati</taxon>
        <taxon>Pseudomonadota</taxon>
        <taxon>Alphaproteobacteria</taxon>
        <taxon>Hyphomicrobiales</taxon>
        <taxon>Rhizobiaceae</taxon>
        <taxon>Sinorhizobium/Ensifer group</taxon>
        <taxon>Ensifer</taxon>
    </lineage>
</organism>
<dbReference type="RefSeq" id="WP_090294455.1">
    <property type="nucleotide sequence ID" value="NZ_CAXURO020000001.1"/>
</dbReference>
<dbReference type="SMART" id="SM00345">
    <property type="entry name" value="HTH_GNTR"/>
    <property type="match status" value="1"/>
</dbReference>
<protein>
    <submittedName>
        <fullName evidence="7">PLP-dependent aminotransferase family protein</fullName>
    </submittedName>
</protein>
<dbReference type="PROSITE" id="PS50949">
    <property type="entry name" value="HTH_GNTR"/>
    <property type="match status" value="1"/>
</dbReference>
<dbReference type="CDD" id="cd07377">
    <property type="entry name" value="WHTH_GntR"/>
    <property type="match status" value="1"/>
</dbReference>
<dbReference type="GO" id="GO:0003677">
    <property type="term" value="F:DNA binding"/>
    <property type="evidence" value="ECO:0007669"/>
    <property type="project" value="UniProtKB-KW"/>
</dbReference>
<evidence type="ECO:0000256" key="4">
    <source>
        <dbReference type="ARBA" id="ARBA00023125"/>
    </source>
</evidence>
<keyword evidence="7" id="KW-0808">Transferase</keyword>
<dbReference type="CDD" id="cd00609">
    <property type="entry name" value="AAT_like"/>
    <property type="match status" value="1"/>
</dbReference>
<keyword evidence="2" id="KW-0663">Pyridoxal phosphate</keyword>
<reference evidence="7" key="1">
    <citation type="submission" date="2022-06" db="EMBL/GenBank/DDBJ databases">
        <title>Physiological and biochemical characterization and genomic elucidation of a strain of the genus Ensifer adhaerens M8 that combines arsenic oxidation and chromium reduction.</title>
        <authorList>
            <person name="Li X."/>
            <person name="Yu c."/>
        </authorList>
    </citation>
    <scope>NUCLEOTIDE SEQUENCE</scope>
    <source>
        <strain evidence="7">M8</strain>
    </source>
</reference>
<dbReference type="InterPro" id="IPR004839">
    <property type="entry name" value="Aminotransferase_I/II_large"/>
</dbReference>
<keyword evidence="7" id="KW-0032">Aminotransferase</keyword>
<dbReference type="Proteomes" id="UP001055460">
    <property type="component" value="Chromosome"/>
</dbReference>
<sequence length="503" mass="54118">MKEESTVGTARRIYEALKAQVLDGTYGAEALLPSTRALAAELGVSRTTVTAAYEQLLSEGYLESRQGARSRVALLAARQGPGSVAAPGRPASQKHRDKGAAAVRLSRLGAALCDGPIWTPPVSARLIADFRYGDLSAADFPEEAWRQSVNAALRRRRSRLAYDHPAGSSALRMALQAYLWRARGLSCDPDQIVVVNGSQQGLDLAARVLVDAGDRVAMEDPGYVMARRVFAAAGAAVVPLAVDAEGLRTDILEQLEDARLAYVTPSHQFPLGSVLSARRRQELLAWSRRTGAYVLEDDYDGEYRYDIRPIPPLQTMGQAENVLYLGTISKSLSPMLRLGYLVVPPPLVPAFAAAKQLIDRHSPSLEQEALAAMIASGAYERHIRRSRRNNGRRREALLTALKAELGDAVTISGADAGLHVVVWFEQLEKAQEDALIARARAAGVGLYPVSPLYAAGDAGHRPDRAGIVMGYASLEAAEIGKGVAALAQVLRSWGDEKAEAKPS</sequence>
<keyword evidence="3" id="KW-0805">Transcription regulation</keyword>
<name>A0A9Q8Y5A1_ENSAD</name>
<accession>A0A9Q8Y5A1</accession>